<protein>
    <submittedName>
        <fullName evidence="5">Hemin import ATP-binding protein HmuV</fullName>
        <ecNumber evidence="5">3.6.3.-</ecNumber>
    </submittedName>
</protein>
<dbReference type="Proteomes" id="UP000234237">
    <property type="component" value="Chromosome"/>
</dbReference>
<dbReference type="InterPro" id="IPR003439">
    <property type="entry name" value="ABC_transporter-like_ATP-bd"/>
</dbReference>
<dbReference type="Pfam" id="PF00005">
    <property type="entry name" value="ABC_tran"/>
    <property type="match status" value="1"/>
</dbReference>
<evidence type="ECO:0000259" key="4">
    <source>
        <dbReference type="PROSITE" id="PS50893"/>
    </source>
</evidence>
<dbReference type="InterPro" id="IPR017871">
    <property type="entry name" value="ABC_transporter-like_CS"/>
</dbReference>
<evidence type="ECO:0000256" key="2">
    <source>
        <dbReference type="ARBA" id="ARBA00022741"/>
    </source>
</evidence>
<dbReference type="RefSeq" id="WP_164085367.1">
    <property type="nucleotide sequence ID" value="NZ_CP018622.1"/>
</dbReference>
<keyword evidence="2" id="KW-0547">Nucleotide-binding</keyword>
<dbReference type="AlphaFoldDB" id="A0A2K9IX53"/>
<sequence length="258" mass="29046">MKLYAENISFMVDNVKIINDISLQVNEGQFVGILGPNGSGKSTLLKSIYKVNKPQTGTIMLDDLNILETTSKKLATHMAVVGQFNTTSFDFTVYEMVAMGRTPYKKFMENDNVHDRTLIHAALEKVNLLHKQEQKFMLLSGGEQQRVVLARALVQEPNFLVLDEPTNHLDIKYQIQILSIVKSLKIGALAALHDLSIAAMYCDYLYVLNNGRLYDQGKPNTILTKTLIKEVYGVDCHISKNAVTNQLIISYFPMLDDE</sequence>
<evidence type="ECO:0000256" key="1">
    <source>
        <dbReference type="ARBA" id="ARBA00022448"/>
    </source>
</evidence>
<dbReference type="CDD" id="cd03214">
    <property type="entry name" value="ABC_Iron-Siderophores_B12_Hemin"/>
    <property type="match status" value="1"/>
</dbReference>
<dbReference type="EC" id="3.6.3.-" evidence="5"/>
<keyword evidence="1" id="KW-0813">Transport</keyword>
<evidence type="ECO:0000313" key="5">
    <source>
        <dbReference type="EMBL" id="AUJ24322.1"/>
    </source>
</evidence>
<dbReference type="SUPFAM" id="SSF52540">
    <property type="entry name" value="P-loop containing nucleoside triphosphate hydrolases"/>
    <property type="match status" value="1"/>
</dbReference>
<evidence type="ECO:0000313" key="6">
    <source>
        <dbReference type="Proteomes" id="UP000234237"/>
    </source>
</evidence>
<dbReference type="PANTHER" id="PTHR42794">
    <property type="entry name" value="HEMIN IMPORT ATP-BINDING PROTEIN HMUV"/>
    <property type="match status" value="1"/>
</dbReference>
<dbReference type="InterPro" id="IPR003593">
    <property type="entry name" value="AAA+_ATPase"/>
</dbReference>
<keyword evidence="3 5" id="KW-0067">ATP-binding</keyword>
<accession>A0A2K9IX53</accession>
<keyword evidence="5" id="KW-0378">Hydrolase</keyword>
<feature type="domain" description="ABC transporter" evidence="4">
    <location>
        <begin position="3"/>
        <end position="235"/>
    </location>
</feature>
<gene>
    <name evidence="5" type="primary">hmuV</name>
    <name evidence="5" type="ORF">A21D_01223</name>
</gene>
<dbReference type="EMBL" id="CP018622">
    <property type="protein sequence ID" value="AUJ24322.1"/>
    <property type="molecule type" value="Genomic_DNA"/>
</dbReference>
<dbReference type="InterPro" id="IPR027417">
    <property type="entry name" value="P-loop_NTPase"/>
</dbReference>
<name>A0A2K9IX53_9BACI</name>
<organism evidence="5 6">
    <name type="scientific">Virgibacillus dokdonensis</name>
    <dbReference type="NCBI Taxonomy" id="302167"/>
    <lineage>
        <taxon>Bacteria</taxon>
        <taxon>Bacillati</taxon>
        <taxon>Bacillota</taxon>
        <taxon>Bacilli</taxon>
        <taxon>Bacillales</taxon>
        <taxon>Bacillaceae</taxon>
        <taxon>Virgibacillus</taxon>
    </lineage>
</organism>
<dbReference type="PANTHER" id="PTHR42794:SF2">
    <property type="entry name" value="ABC TRANSPORTER ATP-BINDING PROTEIN"/>
    <property type="match status" value="1"/>
</dbReference>
<dbReference type="GO" id="GO:0016887">
    <property type="term" value="F:ATP hydrolysis activity"/>
    <property type="evidence" value="ECO:0007669"/>
    <property type="project" value="InterPro"/>
</dbReference>
<reference evidence="6" key="1">
    <citation type="submission" date="2016-11" db="EMBL/GenBank/DDBJ databases">
        <title>Complete genome sequence of Virgibacillus pantothenticus 21D, a halophilic bacterium isolated from the deep hypersaline anoxic basin Discovery in the Mediterranean Sea.</title>
        <authorList>
            <person name="Zeaiter Z."/>
            <person name="Booth J.M."/>
            <person name="Prosdocimi E.M."/>
            <person name="Mapelli F."/>
            <person name="Fusi M."/>
            <person name="Daffonchio D."/>
            <person name="Borin S."/>
            <person name="Crotti E."/>
        </authorList>
    </citation>
    <scope>NUCLEOTIDE SEQUENCE [LARGE SCALE GENOMIC DNA]</scope>
    <source>
        <strain evidence="6">21D</strain>
    </source>
</reference>
<dbReference type="Gene3D" id="3.40.50.300">
    <property type="entry name" value="P-loop containing nucleotide triphosphate hydrolases"/>
    <property type="match status" value="1"/>
</dbReference>
<dbReference type="KEGG" id="vpn:A21D_01223"/>
<proteinExistence type="predicted"/>
<evidence type="ECO:0000256" key="3">
    <source>
        <dbReference type="ARBA" id="ARBA00022840"/>
    </source>
</evidence>
<dbReference type="SMART" id="SM00382">
    <property type="entry name" value="AAA"/>
    <property type="match status" value="1"/>
</dbReference>
<dbReference type="FunFam" id="3.40.50.300:FF:000134">
    <property type="entry name" value="Iron-enterobactin ABC transporter ATP-binding protein"/>
    <property type="match status" value="1"/>
</dbReference>
<dbReference type="PROSITE" id="PS50893">
    <property type="entry name" value="ABC_TRANSPORTER_2"/>
    <property type="match status" value="1"/>
</dbReference>
<dbReference type="PROSITE" id="PS00211">
    <property type="entry name" value="ABC_TRANSPORTER_1"/>
    <property type="match status" value="1"/>
</dbReference>
<dbReference type="GO" id="GO:0005524">
    <property type="term" value="F:ATP binding"/>
    <property type="evidence" value="ECO:0007669"/>
    <property type="project" value="UniProtKB-KW"/>
</dbReference>